<evidence type="ECO:0000313" key="7">
    <source>
        <dbReference type="EMBL" id="AWC94156.1"/>
    </source>
</evidence>
<dbReference type="Gene3D" id="2.60.40.1090">
    <property type="entry name" value="Fimbrial-type adhesion domain"/>
    <property type="match status" value="1"/>
</dbReference>
<comment type="subcellular location">
    <subcellularLocation>
        <location evidence="1">Fimbrium</location>
    </subcellularLocation>
</comment>
<keyword evidence="4" id="KW-0281">Fimbrium</keyword>
<dbReference type="InterPro" id="IPR008966">
    <property type="entry name" value="Adhesion_dom_sf"/>
</dbReference>
<reference evidence="7 8" key="1">
    <citation type="submission" date="2018-04" db="EMBL/GenBank/DDBJ databases">
        <title>Whole genome sequencing of Morganella morganii AR_0133.</title>
        <authorList>
            <person name="Conlan S."/>
            <person name="Thomas P.J."/>
            <person name="Mullikin J."/>
            <person name="Frank K.M."/>
            <person name="Segre J.A."/>
        </authorList>
    </citation>
    <scope>NUCLEOTIDE SEQUENCE [LARGE SCALE GENOMIC DNA]</scope>
    <source>
        <strain evidence="7 8">AR_0133</strain>
    </source>
</reference>
<dbReference type="InterPro" id="IPR050263">
    <property type="entry name" value="Bact_Fimbrial_Adh_Pro"/>
</dbReference>
<accession>A0AAU8ZN91</accession>
<evidence type="ECO:0000256" key="3">
    <source>
        <dbReference type="ARBA" id="ARBA00022729"/>
    </source>
</evidence>
<comment type="similarity">
    <text evidence="2">Belongs to the fimbrial protein family.</text>
</comment>
<name>A0AAU8ZN91_MORMO</name>
<dbReference type="PANTHER" id="PTHR33420">
    <property type="entry name" value="FIMBRIAL SUBUNIT ELFA-RELATED"/>
    <property type="match status" value="1"/>
</dbReference>
<sequence length="182" mass="19874">MNNKTLSALFFIIPALFLVSSPVMADSSVIINLNGKIKEGTCKVSNYTKNVSLTGGAGERYNSRLVFPRPGSTTPSVPFTIELKDCDPALNVSIRFDGPVLTGRNDILMLTQGASVSKGAGIQILDKNENPLAIGQKNTLTANVKKDETYIFPFFARYIRYSNDFVTEGSANGKVDFTFIYE</sequence>
<protein>
    <recommendedName>
        <fullName evidence="6">Fimbrial-type adhesion domain-containing protein</fullName>
    </recommendedName>
</protein>
<evidence type="ECO:0000256" key="4">
    <source>
        <dbReference type="ARBA" id="ARBA00023263"/>
    </source>
</evidence>
<dbReference type="SUPFAM" id="SSF49401">
    <property type="entry name" value="Bacterial adhesins"/>
    <property type="match status" value="1"/>
</dbReference>
<dbReference type="RefSeq" id="WP_108656336.1">
    <property type="nucleotide sequence ID" value="NZ_CP028956.1"/>
</dbReference>
<evidence type="ECO:0000256" key="5">
    <source>
        <dbReference type="SAM" id="SignalP"/>
    </source>
</evidence>
<proteinExistence type="inferred from homology"/>
<organism evidence="7 8">
    <name type="scientific">Morganella morganii</name>
    <name type="common">Proteus morganii</name>
    <dbReference type="NCBI Taxonomy" id="582"/>
    <lineage>
        <taxon>Bacteria</taxon>
        <taxon>Pseudomonadati</taxon>
        <taxon>Pseudomonadota</taxon>
        <taxon>Gammaproteobacteria</taxon>
        <taxon>Enterobacterales</taxon>
        <taxon>Morganellaceae</taxon>
        <taxon>Morganella</taxon>
    </lineage>
</organism>
<evidence type="ECO:0000256" key="1">
    <source>
        <dbReference type="ARBA" id="ARBA00004561"/>
    </source>
</evidence>
<dbReference type="PANTHER" id="PTHR33420:SF3">
    <property type="entry name" value="FIMBRIAL SUBUNIT ELFA"/>
    <property type="match status" value="1"/>
</dbReference>
<dbReference type="InterPro" id="IPR036937">
    <property type="entry name" value="Adhesion_dom_fimbrial_sf"/>
</dbReference>
<dbReference type="GO" id="GO:0043709">
    <property type="term" value="P:cell adhesion involved in single-species biofilm formation"/>
    <property type="evidence" value="ECO:0007669"/>
    <property type="project" value="TreeGrafter"/>
</dbReference>
<keyword evidence="3 5" id="KW-0732">Signal</keyword>
<evidence type="ECO:0000259" key="6">
    <source>
        <dbReference type="Pfam" id="PF00419"/>
    </source>
</evidence>
<feature type="chain" id="PRO_5043941895" description="Fimbrial-type adhesion domain-containing protein" evidence="5">
    <location>
        <begin position="26"/>
        <end position="182"/>
    </location>
</feature>
<dbReference type="InterPro" id="IPR000259">
    <property type="entry name" value="Adhesion_dom_fimbrial"/>
</dbReference>
<dbReference type="AlphaFoldDB" id="A0AAU8ZN91"/>
<evidence type="ECO:0000256" key="2">
    <source>
        <dbReference type="ARBA" id="ARBA00006671"/>
    </source>
</evidence>
<feature type="signal peptide" evidence="5">
    <location>
        <begin position="1"/>
        <end position="25"/>
    </location>
</feature>
<evidence type="ECO:0000313" key="8">
    <source>
        <dbReference type="Proteomes" id="UP000244682"/>
    </source>
</evidence>
<feature type="domain" description="Fimbrial-type adhesion" evidence="6">
    <location>
        <begin position="31"/>
        <end position="181"/>
    </location>
</feature>
<dbReference type="EMBL" id="CP028956">
    <property type="protein sequence ID" value="AWC94156.1"/>
    <property type="molecule type" value="Genomic_DNA"/>
</dbReference>
<gene>
    <name evidence="7" type="ORF">AM380_11165</name>
</gene>
<dbReference type="Pfam" id="PF00419">
    <property type="entry name" value="Fimbrial"/>
    <property type="match status" value="1"/>
</dbReference>
<dbReference type="Proteomes" id="UP000244682">
    <property type="component" value="Chromosome"/>
</dbReference>
<dbReference type="GO" id="GO:0009289">
    <property type="term" value="C:pilus"/>
    <property type="evidence" value="ECO:0007669"/>
    <property type="project" value="UniProtKB-SubCell"/>
</dbReference>